<keyword evidence="2" id="KW-1185">Reference proteome</keyword>
<dbReference type="RefSeq" id="WP_076485675.1">
    <property type="nucleotide sequence ID" value="NZ_FTOG01000009.1"/>
</dbReference>
<dbReference type="Proteomes" id="UP000186221">
    <property type="component" value="Unassembled WGS sequence"/>
</dbReference>
<accession>A0A1N7PA01</accession>
<dbReference type="EMBL" id="FTOG01000009">
    <property type="protein sequence ID" value="SIT07378.1"/>
    <property type="molecule type" value="Genomic_DNA"/>
</dbReference>
<evidence type="ECO:0000313" key="2">
    <source>
        <dbReference type="Proteomes" id="UP000186221"/>
    </source>
</evidence>
<gene>
    <name evidence="1" type="ORF">SAMN05421580_109171</name>
</gene>
<proteinExistence type="predicted"/>
<reference evidence="2" key="1">
    <citation type="submission" date="2017-01" db="EMBL/GenBank/DDBJ databases">
        <authorList>
            <person name="Varghese N."/>
            <person name="Submissions S."/>
        </authorList>
    </citation>
    <scope>NUCLEOTIDE SEQUENCE [LARGE SCALE GENOMIC DNA]</scope>
    <source>
        <strain evidence="2">DSM 19945</strain>
    </source>
</reference>
<evidence type="ECO:0000313" key="1">
    <source>
        <dbReference type="EMBL" id="SIT07378.1"/>
    </source>
</evidence>
<sequence length="324" mass="35274">MTVATLTPKDMAKKAFAAMSMLSAPPAECMRAVTLGDSSKFEAAAGFPAKIVTGKDGEAFCKKRNPKNPPNACYDWSTKKLYVRFDPAKMDGGGAATFVHELIHACEQHSNSYPTPIIDAITALLPNNTPERAMLERNATYFDRALNQLKALPAYEKPLPAGADIFDTTRRILDIIAAFQAYDLAEQGFLIDKAPPYPPNHKDLKDFLGIDIAFERVLQHYATGAAGERLAILAGHWKEIAPIAPALEGLYEKTERAYMKTVDAWLAAQGPGLSAAEKKEHRNAKEEEAILAAAAQVAEYLEMVIGPEAAKLYPGGQLPRKPGF</sequence>
<protein>
    <submittedName>
        <fullName evidence="1">Uncharacterized protein</fullName>
    </submittedName>
</protein>
<dbReference type="AlphaFoldDB" id="A0A1N7PA01"/>
<organism evidence="1 2">
    <name type="scientific">Rhodobacter aestuarii</name>
    <dbReference type="NCBI Taxonomy" id="453582"/>
    <lineage>
        <taxon>Bacteria</taxon>
        <taxon>Pseudomonadati</taxon>
        <taxon>Pseudomonadota</taxon>
        <taxon>Alphaproteobacteria</taxon>
        <taxon>Rhodobacterales</taxon>
        <taxon>Rhodobacter group</taxon>
        <taxon>Rhodobacter</taxon>
    </lineage>
</organism>
<name>A0A1N7PA01_9RHOB</name>